<dbReference type="AlphaFoldDB" id="A0A940XQ24"/>
<feature type="compositionally biased region" description="Pro residues" evidence="1">
    <location>
        <begin position="180"/>
        <end position="189"/>
    </location>
</feature>
<organism evidence="2 3">
    <name type="scientific">Streptomyces liliiviolaceus</name>
    <dbReference type="NCBI Taxonomy" id="2823109"/>
    <lineage>
        <taxon>Bacteria</taxon>
        <taxon>Bacillati</taxon>
        <taxon>Actinomycetota</taxon>
        <taxon>Actinomycetes</taxon>
        <taxon>Kitasatosporales</taxon>
        <taxon>Streptomycetaceae</taxon>
        <taxon>Streptomyces</taxon>
    </lineage>
</organism>
<feature type="compositionally biased region" description="Low complexity" evidence="1">
    <location>
        <begin position="190"/>
        <end position="200"/>
    </location>
</feature>
<accession>A0A940XQ24</accession>
<comment type="caution">
    <text evidence="2">The sequence shown here is derived from an EMBL/GenBank/DDBJ whole genome shotgun (WGS) entry which is preliminary data.</text>
</comment>
<feature type="region of interest" description="Disordered" evidence="1">
    <location>
        <begin position="167"/>
        <end position="207"/>
    </location>
</feature>
<evidence type="ECO:0000256" key="1">
    <source>
        <dbReference type="SAM" id="MobiDB-lite"/>
    </source>
</evidence>
<dbReference type="RefSeq" id="WP_210881939.1">
    <property type="nucleotide sequence ID" value="NZ_JAGPYQ010000001.1"/>
</dbReference>
<reference evidence="2 3" key="1">
    <citation type="submission" date="2021-04" db="EMBL/GenBank/DDBJ databases">
        <authorList>
            <person name="Tang X."/>
            <person name="Zhou X."/>
            <person name="Chen X."/>
            <person name="Cernava T."/>
            <person name="Zhang C."/>
        </authorList>
    </citation>
    <scope>NUCLEOTIDE SEQUENCE [LARGE SCALE GENOMIC DNA]</scope>
    <source>
        <strain evidence="2 3">BH-SS-21</strain>
    </source>
</reference>
<name>A0A940XQ24_9ACTN</name>
<dbReference type="Proteomes" id="UP000677413">
    <property type="component" value="Unassembled WGS sequence"/>
</dbReference>
<evidence type="ECO:0000313" key="2">
    <source>
        <dbReference type="EMBL" id="MBQ0848387.1"/>
    </source>
</evidence>
<dbReference type="EMBL" id="JAGPYQ010000001">
    <property type="protein sequence ID" value="MBQ0848387.1"/>
    <property type="molecule type" value="Genomic_DNA"/>
</dbReference>
<keyword evidence="3" id="KW-1185">Reference proteome</keyword>
<evidence type="ECO:0000313" key="3">
    <source>
        <dbReference type="Proteomes" id="UP000677413"/>
    </source>
</evidence>
<protein>
    <submittedName>
        <fullName evidence="2">Uncharacterized protein</fullName>
    </submittedName>
</protein>
<gene>
    <name evidence="2" type="ORF">J8N05_09195</name>
</gene>
<proteinExistence type="predicted"/>
<sequence>MMRDLNAELSRMSDLGQLTGQAVESVLVACGWAGERRNPAKEWATTWSRDGAAAWIQSDGPSVEVEFTLWYREVGEERLDLDAYMDELYDAAVAELPPVVERLLSGALVPRLEASDEDLTGGADFIEHSAWRVADKVVLAGVKQDDTDTPVQLVVVLREYGTDQVRRSRGGVRAASVSPAPAPPPPPATPATAPTVPVRACPSTGPL</sequence>